<accession>A0ABR1BQ41</accession>
<dbReference type="Proteomes" id="UP001303046">
    <property type="component" value="Unassembled WGS sequence"/>
</dbReference>
<dbReference type="EMBL" id="JAVFWL010000001">
    <property type="protein sequence ID" value="KAK6728512.1"/>
    <property type="molecule type" value="Genomic_DNA"/>
</dbReference>
<evidence type="ECO:0000313" key="1">
    <source>
        <dbReference type="EMBL" id="KAK6728512.1"/>
    </source>
</evidence>
<gene>
    <name evidence="1" type="primary">Necator_chrI.g2009</name>
    <name evidence="1" type="ORF">RB195_005883</name>
</gene>
<protein>
    <recommendedName>
        <fullName evidence="3">ZP domain-containing protein</fullName>
    </recommendedName>
</protein>
<evidence type="ECO:0000313" key="2">
    <source>
        <dbReference type="Proteomes" id="UP001303046"/>
    </source>
</evidence>
<name>A0ABR1BQ41_NECAM</name>
<keyword evidence="2" id="KW-1185">Reference proteome</keyword>
<evidence type="ECO:0008006" key="3">
    <source>
        <dbReference type="Google" id="ProtNLM"/>
    </source>
</evidence>
<organism evidence="1 2">
    <name type="scientific">Necator americanus</name>
    <name type="common">Human hookworm</name>
    <dbReference type="NCBI Taxonomy" id="51031"/>
    <lineage>
        <taxon>Eukaryota</taxon>
        <taxon>Metazoa</taxon>
        <taxon>Ecdysozoa</taxon>
        <taxon>Nematoda</taxon>
        <taxon>Chromadorea</taxon>
        <taxon>Rhabditida</taxon>
        <taxon>Rhabditina</taxon>
        <taxon>Rhabditomorpha</taxon>
        <taxon>Strongyloidea</taxon>
        <taxon>Ancylostomatidae</taxon>
        <taxon>Bunostominae</taxon>
        <taxon>Necator</taxon>
    </lineage>
</organism>
<proteinExistence type="predicted"/>
<reference evidence="1 2" key="1">
    <citation type="submission" date="2023-08" db="EMBL/GenBank/DDBJ databases">
        <title>A Necator americanus chromosomal reference genome.</title>
        <authorList>
            <person name="Ilik V."/>
            <person name="Petrzelkova K.J."/>
            <person name="Pardy F."/>
            <person name="Fuh T."/>
            <person name="Niatou-Singa F.S."/>
            <person name="Gouil Q."/>
            <person name="Baker L."/>
            <person name="Ritchie M.E."/>
            <person name="Jex A.R."/>
            <person name="Gazzola D."/>
            <person name="Li H."/>
            <person name="Toshio Fujiwara R."/>
            <person name="Zhan B."/>
            <person name="Aroian R.V."/>
            <person name="Pafco B."/>
            <person name="Schwarz E.M."/>
        </authorList>
    </citation>
    <scope>NUCLEOTIDE SEQUENCE [LARGE SCALE GENOMIC DNA]</scope>
    <source>
        <strain evidence="1 2">Aroian</strain>
        <tissue evidence="1">Whole animal</tissue>
    </source>
</reference>
<sequence length="186" mass="21242">MRIPHPKCVETRVQHGQASLSINGTVSHADSRRIAGEIAAIFAALCLLSVRLCVCILPPVFEEEDMYERENWSLFPSNSWFLTNGAFVSTHSPHTHVDSNGFTMAPCTVESKNRNIIHRQENIMSFVEHAEDRRINSLEVSCSFKFLDTSMHITSRRERSWIDSDGCRLRTLVALSRLTSVFTRYR</sequence>
<comment type="caution">
    <text evidence="1">The sequence shown here is derived from an EMBL/GenBank/DDBJ whole genome shotgun (WGS) entry which is preliminary data.</text>
</comment>